<reference evidence="7 8" key="1">
    <citation type="submission" date="2019-04" db="EMBL/GenBank/DDBJ databases">
        <title>Fungal friends and foes A comparative genomics study of 23 Aspergillus species from section Flavi.</title>
        <authorList>
            <consortium name="DOE Joint Genome Institute"/>
            <person name="Kjaerbolling I."/>
            <person name="Vesth T.C."/>
            <person name="Frisvad J.C."/>
            <person name="Nybo J.L."/>
            <person name="Theobald S."/>
            <person name="Kildgaard S."/>
            <person name="Petersen T.I."/>
            <person name="Kuo A."/>
            <person name="Sato A."/>
            <person name="Lyhne E.K."/>
            <person name="Kogle M.E."/>
            <person name="Wiebenga A."/>
            <person name="Kun R.S."/>
            <person name="Lubbers R.J."/>
            <person name="Makela M.R."/>
            <person name="Barry K."/>
            <person name="Chovatia M."/>
            <person name="Clum A."/>
            <person name="Daum C."/>
            <person name="Haridas S."/>
            <person name="He G."/>
            <person name="LaButti K."/>
            <person name="Lipzen A."/>
            <person name="Mondo S."/>
            <person name="Pangilinan J."/>
            <person name="Riley R."/>
            <person name="Salamov A."/>
            <person name="Simmons B.A."/>
            <person name="Magnuson J.K."/>
            <person name="Henrissat B."/>
            <person name="Mortensen U.H."/>
            <person name="Larsen T.O."/>
            <person name="De vries R.P."/>
            <person name="Grigoriev I.V."/>
            <person name="Machida M."/>
            <person name="Baker S.E."/>
            <person name="Andersen M.R."/>
        </authorList>
    </citation>
    <scope>NUCLEOTIDE SEQUENCE [LARGE SCALE GENOMIC DNA]</scope>
    <source>
        <strain evidence="7 8">CBS 126849</strain>
    </source>
</reference>
<dbReference type="InterPro" id="IPR014719">
    <property type="entry name" value="Ribosomal_bL12_C/ClpS-like"/>
</dbReference>
<feature type="domain" description="Large ribosomal subunit protein bL12 oligomerization" evidence="6">
    <location>
        <begin position="52"/>
        <end position="99"/>
    </location>
</feature>
<dbReference type="Gene3D" id="1.20.5.710">
    <property type="entry name" value="Single helix bin"/>
    <property type="match status" value="1"/>
</dbReference>
<dbReference type="HAMAP" id="MF_00368">
    <property type="entry name" value="Ribosomal_bL12"/>
    <property type="match status" value="1"/>
</dbReference>
<evidence type="ECO:0000256" key="3">
    <source>
        <dbReference type="ARBA" id="ARBA00023274"/>
    </source>
</evidence>
<accession>A0A5N6ENL5</accession>
<evidence type="ECO:0000259" key="6">
    <source>
        <dbReference type="Pfam" id="PF16320"/>
    </source>
</evidence>
<dbReference type="Proteomes" id="UP000326799">
    <property type="component" value="Unassembled WGS sequence"/>
</dbReference>
<evidence type="ECO:0000313" key="8">
    <source>
        <dbReference type="Proteomes" id="UP000326799"/>
    </source>
</evidence>
<dbReference type="PANTHER" id="PTHR45987">
    <property type="entry name" value="39S RIBOSOMAL PROTEIN L12"/>
    <property type="match status" value="1"/>
</dbReference>
<dbReference type="CDD" id="cd00387">
    <property type="entry name" value="Ribosomal_L7_L12"/>
    <property type="match status" value="1"/>
</dbReference>
<evidence type="ECO:0000256" key="4">
    <source>
        <dbReference type="SAM" id="MobiDB-lite"/>
    </source>
</evidence>
<sequence length="638" mass="70229">MSISSQVAARCCRQIVRPSAASLRLSSSTYLSQRTRRWQSTEAEAAAPVNPKISQIVDQISTLTLLETADLVATLKTRLNIPDLPVGGFAMAGGAAPAAAPAEEEEAAPAAQEKTLFNLKLESIDAASKAKVIKEIKSLLGLSLVDSKKFVESVPKVLKESVPKEDAEKIIETLKAVGAKAIMETPPSKQFHTTPKPNAARSPSVRRAEAAQKRPQQPRIAATYTEDGLLKTPAQGDLPQRLRFLDTASKTLHQEARRYGGVTVDYPTFVRIAKELFNVAYTYPPAAGLVLRIDGGKTDINEIFNIGYQIGTNDMSFKEWVLAACSLAGARGPVLYQTARYLAISARRGTEIRQTAVINKLEEIGLTSNDPRALQLLAQVQGRRGKYTQALELMEAVLARIHPSKNAPRGPEHSYLISEVMETPWRVYAGLKEKVGDAMGADEVMRRAALEYEDPAALQDYASLLMREMDLEGYEGCMSKAASSGDVMACLKLANFYYLTSKGWFPRRGVKVSDGDKAKAIPKPTRTVEPASPVEEKKPGVLGRFFSFLSADVKSHAEYRKLAVDWYELAVKHGNSRAALLLAVIERENGNYEAAWELFQSSRTDDAKEFMPTSQDELVKVWRDEEFRPEVPLQLLDL</sequence>
<keyword evidence="2" id="KW-0689">Ribosomal protein</keyword>
<dbReference type="GO" id="GO:0003735">
    <property type="term" value="F:structural constituent of ribosome"/>
    <property type="evidence" value="ECO:0007669"/>
    <property type="project" value="InterPro"/>
</dbReference>
<dbReference type="InterPro" id="IPR011990">
    <property type="entry name" value="TPR-like_helical_dom_sf"/>
</dbReference>
<dbReference type="Gene3D" id="3.30.1390.10">
    <property type="match status" value="1"/>
</dbReference>
<feature type="region of interest" description="Disordered" evidence="4">
    <location>
        <begin position="183"/>
        <end position="226"/>
    </location>
</feature>
<evidence type="ECO:0000256" key="1">
    <source>
        <dbReference type="ARBA" id="ARBA00007197"/>
    </source>
</evidence>
<gene>
    <name evidence="7" type="ORF">BDV33DRAFT_204872</name>
</gene>
<dbReference type="Pfam" id="PF16320">
    <property type="entry name" value="Ribosomal_L12_N"/>
    <property type="match status" value="1"/>
</dbReference>
<dbReference type="EMBL" id="ML733443">
    <property type="protein sequence ID" value="KAB8219008.1"/>
    <property type="molecule type" value="Genomic_DNA"/>
</dbReference>
<dbReference type="InterPro" id="IPR013823">
    <property type="entry name" value="Ribosomal_bL12_C"/>
</dbReference>
<dbReference type="AlphaFoldDB" id="A0A5N6ENL5"/>
<feature type="domain" description="Large ribosomal subunit protein bL12 C-terminal" evidence="5">
    <location>
        <begin position="117"/>
        <end position="181"/>
    </location>
</feature>
<dbReference type="InterPro" id="IPR000206">
    <property type="entry name" value="Ribosomal_bL12"/>
</dbReference>
<keyword evidence="8" id="KW-1185">Reference proteome</keyword>
<dbReference type="GO" id="GO:0003729">
    <property type="term" value="F:mRNA binding"/>
    <property type="evidence" value="ECO:0007669"/>
    <property type="project" value="TreeGrafter"/>
</dbReference>
<dbReference type="InterPro" id="IPR036235">
    <property type="entry name" value="Ribosomal_bL12_oligo_N_sf"/>
</dbReference>
<proteinExistence type="inferred from homology"/>
<organism evidence="7 8">
    <name type="scientific">Aspergillus novoparasiticus</name>
    <dbReference type="NCBI Taxonomy" id="986946"/>
    <lineage>
        <taxon>Eukaryota</taxon>
        <taxon>Fungi</taxon>
        <taxon>Dikarya</taxon>
        <taxon>Ascomycota</taxon>
        <taxon>Pezizomycotina</taxon>
        <taxon>Eurotiomycetes</taxon>
        <taxon>Eurotiomycetidae</taxon>
        <taxon>Eurotiales</taxon>
        <taxon>Aspergillaceae</taxon>
        <taxon>Aspergillus</taxon>
        <taxon>Aspergillus subgen. Circumdati</taxon>
    </lineage>
</organism>
<dbReference type="InterPro" id="IPR008932">
    <property type="entry name" value="Ribosomal_bL12_oligo"/>
</dbReference>
<dbReference type="PANTHER" id="PTHR45987:SF4">
    <property type="entry name" value="LARGE RIBOSOMAL SUBUNIT PROTEIN BL12M"/>
    <property type="match status" value="1"/>
</dbReference>
<keyword evidence="3" id="KW-0687">Ribonucleoprotein</keyword>
<dbReference type="SUPFAM" id="SSF54736">
    <property type="entry name" value="ClpS-like"/>
    <property type="match status" value="1"/>
</dbReference>
<dbReference type="GO" id="GO:0005762">
    <property type="term" value="C:mitochondrial large ribosomal subunit"/>
    <property type="evidence" value="ECO:0007669"/>
    <property type="project" value="TreeGrafter"/>
</dbReference>
<name>A0A5N6ENL5_9EURO</name>
<dbReference type="Gene3D" id="1.25.40.10">
    <property type="entry name" value="Tetratricopeptide repeat domain"/>
    <property type="match status" value="1"/>
</dbReference>
<evidence type="ECO:0000313" key="7">
    <source>
        <dbReference type="EMBL" id="KAB8219008.1"/>
    </source>
</evidence>
<feature type="compositionally biased region" description="Polar residues" evidence="4">
    <location>
        <begin position="187"/>
        <end position="196"/>
    </location>
</feature>
<dbReference type="Pfam" id="PF00542">
    <property type="entry name" value="Ribosomal_L12"/>
    <property type="match status" value="1"/>
</dbReference>
<evidence type="ECO:0008006" key="9">
    <source>
        <dbReference type="Google" id="ProtNLM"/>
    </source>
</evidence>
<comment type="similarity">
    <text evidence="1">Belongs to the bacterial ribosomal protein bL12 family.</text>
</comment>
<evidence type="ECO:0000256" key="2">
    <source>
        <dbReference type="ARBA" id="ARBA00022980"/>
    </source>
</evidence>
<protein>
    <recommendedName>
        <fullName evidence="9">Ribosomal protein L7/L12, C-terminal/adaptor protein ClpS-like protein</fullName>
    </recommendedName>
</protein>
<evidence type="ECO:0000259" key="5">
    <source>
        <dbReference type="Pfam" id="PF00542"/>
    </source>
</evidence>
<dbReference type="GO" id="GO:0006412">
    <property type="term" value="P:translation"/>
    <property type="evidence" value="ECO:0007669"/>
    <property type="project" value="InterPro"/>
</dbReference>
<dbReference type="SUPFAM" id="SSF48300">
    <property type="entry name" value="Ribosomal protein L7/12, oligomerisation (N-terminal) domain"/>
    <property type="match status" value="1"/>
</dbReference>